<dbReference type="OrthoDB" id="9802901at2"/>
<dbReference type="Gene3D" id="1.10.30.50">
    <property type="match status" value="1"/>
</dbReference>
<keyword evidence="2" id="KW-0540">Nuclease</keyword>
<dbReference type="GO" id="GO:0003676">
    <property type="term" value="F:nucleic acid binding"/>
    <property type="evidence" value="ECO:0007669"/>
    <property type="project" value="InterPro"/>
</dbReference>
<dbReference type="InterPro" id="IPR003615">
    <property type="entry name" value="HNH_nuc"/>
</dbReference>
<dbReference type="CDD" id="cd00085">
    <property type="entry name" value="HNHc"/>
    <property type="match status" value="1"/>
</dbReference>
<name>A0A160T2M4_9CHLR</name>
<dbReference type="GO" id="GO:0004519">
    <property type="term" value="F:endonuclease activity"/>
    <property type="evidence" value="ECO:0007669"/>
    <property type="project" value="UniProtKB-KW"/>
</dbReference>
<dbReference type="InterPro" id="IPR002711">
    <property type="entry name" value="HNH"/>
</dbReference>
<protein>
    <submittedName>
        <fullName evidence="2">HNH endonuclease</fullName>
    </submittedName>
</protein>
<dbReference type="PANTHER" id="PTHR33877:SF1">
    <property type="entry name" value="TYPE IV METHYL-DIRECTED RESTRICTION ENZYME ECOKMCRA"/>
    <property type="match status" value="1"/>
</dbReference>
<dbReference type="GO" id="GO:0008270">
    <property type="term" value="F:zinc ion binding"/>
    <property type="evidence" value="ECO:0007669"/>
    <property type="project" value="InterPro"/>
</dbReference>
<dbReference type="Proteomes" id="UP000215027">
    <property type="component" value="Chromosome I"/>
</dbReference>
<reference evidence="2" key="1">
    <citation type="submission" date="2016-01" db="EMBL/GenBank/DDBJ databases">
        <authorList>
            <person name="Mcilroy J.S."/>
            <person name="Karst M S."/>
            <person name="Albertsen M."/>
        </authorList>
    </citation>
    <scope>NUCLEOTIDE SEQUENCE</scope>
    <source>
        <strain evidence="2">Cfx-K</strain>
    </source>
</reference>
<dbReference type="SMART" id="SM00507">
    <property type="entry name" value="HNHc"/>
    <property type="match status" value="1"/>
</dbReference>
<keyword evidence="3" id="KW-1185">Reference proteome</keyword>
<dbReference type="AlphaFoldDB" id="A0A160T2M4"/>
<dbReference type="KEGG" id="pbf:CFX0092_A2004"/>
<keyword evidence="2" id="KW-0378">Hydrolase</keyword>
<sequence>MSQSSRGDSVRARVRMEAGDRCGYCLSRQEFVFAPLEIEHIVPTSRGGSDEVENLWLACRLCNSYKGTQIEAIDPATGGRYRLFNLRTQSWAEHFRWSADGTTIEGLTPCGRATVLALQLNNLLAVTVRRSWVQVGWHP</sequence>
<dbReference type="PANTHER" id="PTHR33877">
    <property type="entry name" value="SLL1193 PROTEIN"/>
    <property type="match status" value="1"/>
</dbReference>
<evidence type="ECO:0000313" key="3">
    <source>
        <dbReference type="Proteomes" id="UP000215027"/>
    </source>
</evidence>
<feature type="domain" description="HNH nuclease" evidence="1">
    <location>
        <begin position="11"/>
        <end position="64"/>
    </location>
</feature>
<evidence type="ECO:0000313" key="2">
    <source>
        <dbReference type="EMBL" id="CUS03882.2"/>
    </source>
</evidence>
<organism evidence="2 3">
    <name type="scientific">Candidatus Promineifilum breve</name>
    <dbReference type="NCBI Taxonomy" id="1806508"/>
    <lineage>
        <taxon>Bacteria</taxon>
        <taxon>Bacillati</taxon>
        <taxon>Chloroflexota</taxon>
        <taxon>Ardenticatenia</taxon>
        <taxon>Candidatus Promineifilales</taxon>
        <taxon>Candidatus Promineifilaceae</taxon>
        <taxon>Candidatus Promineifilum</taxon>
    </lineage>
</organism>
<dbReference type="Pfam" id="PF01844">
    <property type="entry name" value="HNH"/>
    <property type="match status" value="1"/>
</dbReference>
<evidence type="ECO:0000259" key="1">
    <source>
        <dbReference type="SMART" id="SM00507"/>
    </source>
</evidence>
<keyword evidence="2" id="KW-0255">Endonuclease</keyword>
<accession>A0A160T2M4</accession>
<dbReference type="InterPro" id="IPR052892">
    <property type="entry name" value="NA-targeting_endonuclease"/>
</dbReference>
<dbReference type="EMBL" id="LN890655">
    <property type="protein sequence ID" value="CUS03882.2"/>
    <property type="molecule type" value="Genomic_DNA"/>
</dbReference>
<gene>
    <name evidence="2" type="ORF">CFX0092_A2004</name>
</gene>
<proteinExistence type="predicted"/>